<keyword evidence="6" id="KW-0653">Protein transport</keyword>
<keyword evidence="4 13" id="KW-0812">Transmembrane</keyword>
<dbReference type="Pfam" id="PF04281">
    <property type="entry name" value="Tom22"/>
    <property type="match status" value="1"/>
</dbReference>
<dbReference type="OrthoDB" id="10016939at2759"/>
<evidence type="ECO:0000256" key="12">
    <source>
        <dbReference type="SAM" id="MobiDB-lite"/>
    </source>
</evidence>
<evidence type="ECO:0000256" key="8">
    <source>
        <dbReference type="ARBA" id="ARBA00023010"/>
    </source>
</evidence>
<dbReference type="PANTHER" id="PTHR12504">
    <property type="entry name" value="MITOCHONDRIAL IMPORT RECEPTOR SUBUNIT TOM22"/>
    <property type="match status" value="1"/>
</dbReference>
<dbReference type="InterPro" id="IPR005683">
    <property type="entry name" value="Tom22"/>
</dbReference>
<dbReference type="Proteomes" id="UP000094285">
    <property type="component" value="Unassembled WGS sequence"/>
</dbReference>
<evidence type="ECO:0000256" key="9">
    <source>
        <dbReference type="ARBA" id="ARBA00023128"/>
    </source>
</evidence>
<accession>A0A1E4SCF6</accession>
<reference evidence="15" key="1">
    <citation type="submission" date="2016-05" db="EMBL/GenBank/DDBJ databases">
        <title>Comparative genomics of biotechnologically important yeasts.</title>
        <authorList>
            <consortium name="DOE Joint Genome Institute"/>
            <person name="Riley R."/>
            <person name="Haridas S."/>
            <person name="Wolfe K.H."/>
            <person name="Lopes M.R."/>
            <person name="Hittinger C.T."/>
            <person name="Goker M."/>
            <person name="Salamov A."/>
            <person name="Wisecaver J."/>
            <person name="Long T.M."/>
            <person name="Aerts A.L."/>
            <person name="Barry K."/>
            <person name="Choi C."/>
            <person name="Clum A."/>
            <person name="Coughlan A.Y."/>
            <person name="Deshpande S."/>
            <person name="Douglass A.P."/>
            <person name="Hanson S.J."/>
            <person name="Klenk H.-P."/>
            <person name="Labutti K."/>
            <person name="Lapidus A."/>
            <person name="Lindquist E."/>
            <person name="Lipzen A."/>
            <person name="Meier-Kolthoff J.P."/>
            <person name="Ohm R.A."/>
            <person name="Otillar R.P."/>
            <person name="Pangilinan J."/>
            <person name="Peng Y."/>
            <person name="Rokas A."/>
            <person name="Rosa C.A."/>
            <person name="Scheuner C."/>
            <person name="Sibirny A.A."/>
            <person name="Slot J.C."/>
            <person name="Stielow J.B."/>
            <person name="Sun H."/>
            <person name="Kurtzman C.P."/>
            <person name="Blackwell M."/>
            <person name="Grigoriev I.V."/>
            <person name="Jeffries T.W."/>
        </authorList>
    </citation>
    <scope>NUCLEOTIDE SEQUENCE [LARGE SCALE GENOMIC DNA]</scope>
    <source>
        <strain evidence="15">NRRL Y-17324</strain>
    </source>
</reference>
<dbReference type="STRING" id="984487.A0A1E4SCF6"/>
<keyword evidence="5" id="KW-1000">Mitochondrion outer membrane</keyword>
<feature type="compositionally biased region" description="Polar residues" evidence="12">
    <location>
        <begin position="13"/>
        <end position="25"/>
    </location>
</feature>
<keyword evidence="9" id="KW-0496">Mitochondrion</keyword>
<protein>
    <submittedName>
        <fullName evidence="14">Mitochondrial import translocase, subunit Tom22</fullName>
    </submittedName>
</protein>
<keyword evidence="7 13" id="KW-1133">Transmembrane helix</keyword>
<dbReference type="RefSeq" id="XP_020062270.1">
    <property type="nucleotide sequence ID" value="XM_020208473.1"/>
</dbReference>
<evidence type="ECO:0000256" key="10">
    <source>
        <dbReference type="ARBA" id="ARBA00023136"/>
    </source>
</evidence>
<gene>
    <name evidence="14" type="ORF">CANTADRAFT_327574</name>
</gene>
<dbReference type="GO" id="GO:0006886">
    <property type="term" value="P:intracellular protein transport"/>
    <property type="evidence" value="ECO:0007669"/>
    <property type="project" value="InterPro"/>
</dbReference>
<dbReference type="GO" id="GO:0005741">
    <property type="term" value="C:mitochondrial outer membrane"/>
    <property type="evidence" value="ECO:0007669"/>
    <property type="project" value="UniProtKB-SubCell"/>
</dbReference>
<comment type="subcellular location">
    <subcellularLocation>
        <location evidence="1">Mitochondrion outer membrane</location>
        <topology evidence="1">Single-pass membrane protein</topology>
    </subcellularLocation>
</comment>
<keyword evidence="3" id="KW-0813">Transport</keyword>
<evidence type="ECO:0000256" key="13">
    <source>
        <dbReference type="SAM" id="Phobius"/>
    </source>
</evidence>
<evidence type="ECO:0000256" key="7">
    <source>
        <dbReference type="ARBA" id="ARBA00022989"/>
    </source>
</evidence>
<feature type="transmembrane region" description="Helical" evidence="13">
    <location>
        <begin position="91"/>
        <end position="112"/>
    </location>
</feature>
<dbReference type="EMBL" id="KV453916">
    <property type="protein sequence ID" value="ODV77148.1"/>
    <property type="molecule type" value="Genomic_DNA"/>
</dbReference>
<evidence type="ECO:0000256" key="3">
    <source>
        <dbReference type="ARBA" id="ARBA00022448"/>
    </source>
</evidence>
<dbReference type="AlphaFoldDB" id="A0A1E4SCF6"/>
<evidence type="ECO:0000313" key="15">
    <source>
        <dbReference type="Proteomes" id="UP000094285"/>
    </source>
</evidence>
<dbReference type="GeneID" id="30982610"/>
<feature type="compositionally biased region" description="Acidic residues" evidence="12">
    <location>
        <begin position="30"/>
        <end position="44"/>
    </location>
</feature>
<name>A0A1E4SCF6_9ASCO</name>
<sequence length="145" mass="15692">MVKLTQIDDESNAAFSQPEATTVPKTESYSDSESESDSDVEDDFDYENETIYDRIVALKDIIAPEQRVKISSFSESVKSYVNCGLNKSGTLLWALTSSALLLGVPLSLAILAETQLQEMENQLSLQPGAQDVLAAGAEAEKKPSA</sequence>
<evidence type="ECO:0000256" key="4">
    <source>
        <dbReference type="ARBA" id="ARBA00022692"/>
    </source>
</evidence>
<evidence type="ECO:0000256" key="5">
    <source>
        <dbReference type="ARBA" id="ARBA00022787"/>
    </source>
</evidence>
<evidence type="ECO:0000256" key="2">
    <source>
        <dbReference type="ARBA" id="ARBA00009874"/>
    </source>
</evidence>
<keyword evidence="10 13" id="KW-0472">Membrane</keyword>
<feature type="region of interest" description="Disordered" evidence="12">
    <location>
        <begin position="1"/>
        <end position="44"/>
    </location>
</feature>
<keyword evidence="15" id="KW-1185">Reference proteome</keyword>
<dbReference type="CDD" id="cd22884">
    <property type="entry name" value="TOM22"/>
    <property type="match status" value="1"/>
</dbReference>
<comment type="similarity">
    <text evidence="2">Belongs to the Tom22 family.</text>
</comment>
<keyword evidence="11" id="KW-0675">Receptor</keyword>
<proteinExistence type="inferred from homology"/>
<evidence type="ECO:0000256" key="6">
    <source>
        <dbReference type="ARBA" id="ARBA00022927"/>
    </source>
</evidence>
<keyword evidence="8" id="KW-0811">Translocation</keyword>
<evidence type="ECO:0000313" key="14">
    <source>
        <dbReference type="EMBL" id="ODV77148.1"/>
    </source>
</evidence>
<dbReference type="PANTHER" id="PTHR12504:SF0">
    <property type="entry name" value="MITOCHONDRIAL IMPORT RECEPTOR SUBUNIT TOM22 HOMOLOG"/>
    <property type="match status" value="1"/>
</dbReference>
<evidence type="ECO:0000256" key="1">
    <source>
        <dbReference type="ARBA" id="ARBA00004572"/>
    </source>
</evidence>
<organism evidence="14 15">
    <name type="scientific">Suhomyces tanzawaensis NRRL Y-17324</name>
    <dbReference type="NCBI Taxonomy" id="984487"/>
    <lineage>
        <taxon>Eukaryota</taxon>
        <taxon>Fungi</taxon>
        <taxon>Dikarya</taxon>
        <taxon>Ascomycota</taxon>
        <taxon>Saccharomycotina</taxon>
        <taxon>Pichiomycetes</taxon>
        <taxon>Debaryomycetaceae</taxon>
        <taxon>Suhomyces</taxon>
    </lineage>
</organism>
<evidence type="ECO:0000256" key="11">
    <source>
        <dbReference type="ARBA" id="ARBA00023170"/>
    </source>
</evidence>